<proteinExistence type="predicted"/>
<evidence type="ECO:0000313" key="1">
    <source>
        <dbReference type="EMBL" id="TXG65688.1"/>
    </source>
</evidence>
<dbReference type="OrthoDB" id="1810132at2759"/>
<protein>
    <submittedName>
        <fullName evidence="1">Uncharacterized protein</fullName>
    </submittedName>
</protein>
<reference evidence="2" key="1">
    <citation type="journal article" date="2019" name="Gigascience">
        <title>De novo genome assembly of the endangered Acer yangbiense, a plant species with extremely small populations endemic to Yunnan Province, China.</title>
        <authorList>
            <person name="Yang J."/>
            <person name="Wariss H.M."/>
            <person name="Tao L."/>
            <person name="Zhang R."/>
            <person name="Yun Q."/>
            <person name="Hollingsworth P."/>
            <person name="Dao Z."/>
            <person name="Luo G."/>
            <person name="Guo H."/>
            <person name="Ma Y."/>
            <person name="Sun W."/>
        </authorList>
    </citation>
    <scope>NUCLEOTIDE SEQUENCE [LARGE SCALE GENOMIC DNA]</scope>
    <source>
        <strain evidence="2">cv. Malutang</strain>
    </source>
</reference>
<gene>
    <name evidence="1" type="ORF">EZV62_006963</name>
</gene>
<name>A0A5C7I994_9ROSI</name>
<accession>A0A5C7I994</accession>
<dbReference type="Proteomes" id="UP000323000">
    <property type="component" value="Chromosome 3"/>
</dbReference>
<evidence type="ECO:0000313" key="2">
    <source>
        <dbReference type="Proteomes" id="UP000323000"/>
    </source>
</evidence>
<organism evidence="1 2">
    <name type="scientific">Acer yangbiense</name>
    <dbReference type="NCBI Taxonomy" id="1000413"/>
    <lineage>
        <taxon>Eukaryota</taxon>
        <taxon>Viridiplantae</taxon>
        <taxon>Streptophyta</taxon>
        <taxon>Embryophyta</taxon>
        <taxon>Tracheophyta</taxon>
        <taxon>Spermatophyta</taxon>
        <taxon>Magnoliopsida</taxon>
        <taxon>eudicotyledons</taxon>
        <taxon>Gunneridae</taxon>
        <taxon>Pentapetalae</taxon>
        <taxon>rosids</taxon>
        <taxon>malvids</taxon>
        <taxon>Sapindales</taxon>
        <taxon>Sapindaceae</taxon>
        <taxon>Hippocastanoideae</taxon>
        <taxon>Acereae</taxon>
        <taxon>Acer</taxon>
    </lineage>
</organism>
<keyword evidence="2" id="KW-1185">Reference proteome</keyword>
<dbReference type="EMBL" id="VAHF01000003">
    <property type="protein sequence ID" value="TXG65688.1"/>
    <property type="molecule type" value="Genomic_DNA"/>
</dbReference>
<dbReference type="AlphaFoldDB" id="A0A5C7I994"/>
<sequence>MYSAAVSSQLRGDPPATKIYLRLNLKLDAKELLSLRSLVDSVMKSIESYPKVRCQKKATVLFVKMIVSCALQGIRETTYCLMASIKMSPFITMRGNAPTDARYVFAQHEAGHFLVGYLLDVLPKGLQGTKHRSSEAGEVRCSKSSLWVFEFLKEVICFLLLCFVQQLWNVFAKL</sequence>
<comment type="caution">
    <text evidence="1">The sequence shown here is derived from an EMBL/GenBank/DDBJ whole genome shotgun (WGS) entry which is preliminary data.</text>
</comment>